<keyword evidence="9" id="KW-1185">Reference proteome</keyword>
<feature type="transmembrane region" description="Helical" evidence="7">
    <location>
        <begin position="12"/>
        <end position="31"/>
    </location>
</feature>
<evidence type="ECO:0000313" key="9">
    <source>
        <dbReference type="Proteomes" id="UP001596022"/>
    </source>
</evidence>
<dbReference type="Proteomes" id="UP001596022">
    <property type="component" value="Unassembled WGS sequence"/>
</dbReference>
<feature type="transmembrane region" description="Helical" evidence="7">
    <location>
        <begin position="51"/>
        <end position="76"/>
    </location>
</feature>
<evidence type="ECO:0000256" key="4">
    <source>
        <dbReference type="ARBA" id="ARBA00022989"/>
    </source>
</evidence>
<feature type="transmembrane region" description="Helical" evidence="7">
    <location>
        <begin position="129"/>
        <end position="148"/>
    </location>
</feature>
<dbReference type="Gene3D" id="1.10.3470.10">
    <property type="entry name" value="ABC transporter involved in vitamin B12 uptake, BtuC"/>
    <property type="match status" value="1"/>
</dbReference>
<evidence type="ECO:0000256" key="3">
    <source>
        <dbReference type="ARBA" id="ARBA00022692"/>
    </source>
</evidence>
<evidence type="ECO:0000256" key="5">
    <source>
        <dbReference type="ARBA" id="ARBA00023136"/>
    </source>
</evidence>
<evidence type="ECO:0000256" key="2">
    <source>
        <dbReference type="ARBA" id="ARBA00008034"/>
    </source>
</evidence>
<dbReference type="RefSeq" id="WP_376844596.1">
    <property type="nucleotide sequence ID" value="NZ_JBHSFW010000001.1"/>
</dbReference>
<feature type="transmembrane region" description="Helical" evidence="7">
    <location>
        <begin position="185"/>
        <end position="203"/>
    </location>
</feature>
<keyword evidence="3 6" id="KW-0812">Transmembrane</keyword>
<dbReference type="PANTHER" id="PTHR30477:SF18">
    <property type="entry name" value="METAL TRANSPORT SYSTEM MEMBRANE PROTEIN CT_417-RELATED"/>
    <property type="match status" value="1"/>
</dbReference>
<dbReference type="SUPFAM" id="SSF81345">
    <property type="entry name" value="ABC transporter involved in vitamin B12 uptake, BtuC"/>
    <property type="match status" value="1"/>
</dbReference>
<evidence type="ECO:0000256" key="6">
    <source>
        <dbReference type="RuleBase" id="RU003943"/>
    </source>
</evidence>
<comment type="similarity">
    <text evidence="2 6">Belongs to the ABC-3 integral membrane protein family.</text>
</comment>
<feature type="transmembrane region" description="Helical" evidence="7">
    <location>
        <begin position="244"/>
        <end position="263"/>
    </location>
</feature>
<dbReference type="InterPro" id="IPR001626">
    <property type="entry name" value="ABC_TroCD"/>
</dbReference>
<dbReference type="EMBL" id="JBHSFW010000001">
    <property type="protein sequence ID" value="MFC4617557.1"/>
    <property type="molecule type" value="Genomic_DNA"/>
</dbReference>
<protein>
    <submittedName>
        <fullName evidence="8">Metal ABC transporter permease</fullName>
    </submittedName>
</protein>
<comment type="subcellular location">
    <subcellularLocation>
        <location evidence="6">Cell membrane</location>
        <topology evidence="6">Multi-pass membrane protein</topology>
    </subcellularLocation>
    <subcellularLocation>
        <location evidence="1">Membrane</location>
        <topology evidence="1">Multi-pass membrane protein</topology>
    </subcellularLocation>
</comment>
<evidence type="ECO:0000256" key="1">
    <source>
        <dbReference type="ARBA" id="ARBA00004141"/>
    </source>
</evidence>
<gene>
    <name evidence="8" type="ORF">ACFO4N_02290</name>
</gene>
<feature type="transmembrane region" description="Helical" evidence="7">
    <location>
        <begin position="160"/>
        <end position="179"/>
    </location>
</feature>
<comment type="caution">
    <text evidence="8">The sequence shown here is derived from an EMBL/GenBank/DDBJ whole genome shotgun (WGS) entry which is preliminary data.</text>
</comment>
<proteinExistence type="inferred from homology"/>
<sequence length="274" mass="29726">MEALSNQVLIHALISGLVASVACGIIGVIVLEKKIVMLSGGISHTAIGGVGLGYFFHFPPMLGAVVVSVLTAMGVGRLSRRQSENGDVLIGVFWAVSMALGVLLTQLAGKHVEFDTYLFGDIFNITTTQIWLIAGVTVLILFFFIAFYQPLKAYLFDEEFAAVQGIRVTLIEMILYVLLGLATISLINMIGFILMIAFYAAPAAMAKKLTKDFKLVVLTTILLNMFFVIVGLALAYVYPIASGAAIIFVTGFVYFLTMLFEFIKKRTARAENAA</sequence>
<name>A0ABV9GGZ2_9BACL</name>
<accession>A0ABV9GGZ2</accession>
<evidence type="ECO:0000313" key="8">
    <source>
        <dbReference type="EMBL" id="MFC4617557.1"/>
    </source>
</evidence>
<evidence type="ECO:0000256" key="7">
    <source>
        <dbReference type="SAM" id="Phobius"/>
    </source>
</evidence>
<feature type="transmembrane region" description="Helical" evidence="7">
    <location>
        <begin position="215"/>
        <end position="238"/>
    </location>
</feature>
<organism evidence="8 9">
    <name type="scientific">Camelliibacillus cellulosilyticus</name>
    <dbReference type="NCBI Taxonomy" id="2174486"/>
    <lineage>
        <taxon>Bacteria</taxon>
        <taxon>Bacillati</taxon>
        <taxon>Bacillota</taxon>
        <taxon>Bacilli</taxon>
        <taxon>Bacillales</taxon>
        <taxon>Sporolactobacillaceae</taxon>
        <taxon>Camelliibacillus</taxon>
    </lineage>
</organism>
<reference evidence="9" key="1">
    <citation type="journal article" date="2019" name="Int. J. Syst. Evol. Microbiol.">
        <title>The Global Catalogue of Microorganisms (GCM) 10K type strain sequencing project: providing services to taxonomists for standard genome sequencing and annotation.</title>
        <authorList>
            <consortium name="The Broad Institute Genomics Platform"/>
            <consortium name="The Broad Institute Genome Sequencing Center for Infectious Disease"/>
            <person name="Wu L."/>
            <person name="Ma J."/>
        </authorList>
    </citation>
    <scope>NUCLEOTIDE SEQUENCE [LARGE SCALE GENOMIC DNA]</scope>
    <source>
        <strain evidence="9">CGMCC 1.16306</strain>
    </source>
</reference>
<keyword evidence="6" id="KW-0813">Transport</keyword>
<dbReference type="InterPro" id="IPR037294">
    <property type="entry name" value="ABC_BtuC-like"/>
</dbReference>
<dbReference type="PANTHER" id="PTHR30477">
    <property type="entry name" value="ABC-TRANSPORTER METAL-BINDING PROTEIN"/>
    <property type="match status" value="1"/>
</dbReference>
<feature type="transmembrane region" description="Helical" evidence="7">
    <location>
        <begin position="88"/>
        <end position="109"/>
    </location>
</feature>
<keyword evidence="4 7" id="KW-1133">Transmembrane helix</keyword>
<dbReference type="Pfam" id="PF00950">
    <property type="entry name" value="ABC-3"/>
    <property type="match status" value="1"/>
</dbReference>
<keyword evidence="5 7" id="KW-0472">Membrane</keyword>